<evidence type="ECO:0000313" key="3">
    <source>
        <dbReference type="EMBL" id="KWX75533.1"/>
    </source>
</evidence>
<dbReference type="Gene3D" id="3.30.457.10">
    <property type="entry name" value="Copper amine oxidase-like, N-terminal domain"/>
    <property type="match status" value="1"/>
</dbReference>
<dbReference type="EMBL" id="LIPY01000110">
    <property type="protein sequence ID" value="KWX75533.1"/>
    <property type="molecule type" value="Genomic_DNA"/>
</dbReference>
<gene>
    <name evidence="3" type="ORF">AML91_11955</name>
    <name evidence="4" type="ORF">SAMN05216191_106138</name>
</gene>
<dbReference type="AlphaFoldDB" id="A0A1G9ND75"/>
<evidence type="ECO:0000256" key="1">
    <source>
        <dbReference type="SAM" id="SignalP"/>
    </source>
</evidence>
<keyword evidence="5" id="KW-1185">Reference proteome</keyword>
<dbReference type="SUPFAM" id="SSF55383">
    <property type="entry name" value="Copper amine oxidase, domain N"/>
    <property type="match status" value="1"/>
</dbReference>
<sequence length="593" mass="65675">MAQVKKRMRQQIMLTFAAGILICFFPFNAASAETVKPGKEAERVVLDPGFGYQSIFEPLANQLYKDSPVTAYLPTRLPGSNWHYYGLKSKLTTNGYEVSAYKTNQLPGKDSSLPSAAVQEPDPKMVLMKMKAEAYRAADNKGTLLYQKDNWMFYTDQAAIGNQAEKERLIQIFREAAKYSAPISGAAGVVKVTGAGDNRSYSAYWTFDGKVGYSFESRAPISDFISVLYSFRPVINLLNVADIVLLPIESQYDLQVGRKEAFEPITNNFITLSSKPVVIGGSVYLPVADVVKIIQGQMQYVPQENAVYLSESGYYNQLKLNLKTGEVNKKKALIAKVPVYVADSRVLVPLKFFTEQFGMQMKYDPFSKTVSILHSSWFTNSRIPKHAVTADYPFTVFSTGGPSFLYENSRIGAGGDWSFVHNQPPQGYNGLKYNVYQVSIPVLPGANELVYRDATSGRIINSIPLTADLQPKDIPFRYSSYPAYDSMKMDLKLAAGDGTAWPSGYVETTSFADITGIIKSEGFNYSSLRLTYRQANGVESKPISFNVAEDGSFSYRFKPEQGQGTYIVSLYNPPGSLTKGDLAAIVTFVVVVK</sequence>
<protein>
    <submittedName>
        <fullName evidence="4">Copper amine oxidase N-terminal domain-containing protein</fullName>
    </submittedName>
</protein>
<dbReference type="Pfam" id="PF07833">
    <property type="entry name" value="Cu_amine_oxidN1"/>
    <property type="match status" value="1"/>
</dbReference>
<accession>A0A1G9ND75</accession>
<proteinExistence type="predicted"/>
<keyword evidence="1" id="KW-0732">Signal</keyword>
<dbReference type="EMBL" id="FNGM01000006">
    <property type="protein sequence ID" value="SDL84402.1"/>
    <property type="molecule type" value="Genomic_DNA"/>
</dbReference>
<evidence type="ECO:0000313" key="4">
    <source>
        <dbReference type="EMBL" id="SDL84402.1"/>
    </source>
</evidence>
<dbReference type="Proteomes" id="UP000070252">
    <property type="component" value="Unassembled WGS sequence"/>
</dbReference>
<organism evidence="4 6">
    <name type="scientific">Paenibacillus jilunlii</name>
    <dbReference type="NCBI Taxonomy" id="682956"/>
    <lineage>
        <taxon>Bacteria</taxon>
        <taxon>Bacillati</taxon>
        <taxon>Bacillota</taxon>
        <taxon>Bacilli</taxon>
        <taxon>Bacillales</taxon>
        <taxon>Paenibacillaceae</taxon>
        <taxon>Paenibacillus</taxon>
    </lineage>
</organism>
<evidence type="ECO:0000313" key="5">
    <source>
        <dbReference type="Proteomes" id="UP000070252"/>
    </source>
</evidence>
<name>A0A1G9ND75_9BACL</name>
<reference evidence="4 6" key="2">
    <citation type="submission" date="2016-10" db="EMBL/GenBank/DDBJ databases">
        <authorList>
            <person name="de Groot N.N."/>
        </authorList>
    </citation>
    <scope>NUCLEOTIDE SEQUENCE [LARGE SCALE GENOMIC DNA]</scope>
    <source>
        <strain evidence="4 6">CGMCC 1.10239</strain>
    </source>
</reference>
<dbReference type="RefSeq" id="WP_062523158.1">
    <property type="nucleotide sequence ID" value="NZ_CP048429.1"/>
</dbReference>
<feature type="signal peptide" evidence="1">
    <location>
        <begin position="1"/>
        <end position="29"/>
    </location>
</feature>
<evidence type="ECO:0000313" key="6">
    <source>
        <dbReference type="Proteomes" id="UP000182783"/>
    </source>
</evidence>
<evidence type="ECO:0000259" key="2">
    <source>
        <dbReference type="Pfam" id="PF07833"/>
    </source>
</evidence>
<dbReference type="InterPro" id="IPR012854">
    <property type="entry name" value="Cu_amine_oxidase-like_N"/>
</dbReference>
<feature type="chain" id="PRO_5039075771" evidence="1">
    <location>
        <begin position="30"/>
        <end position="593"/>
    </location>
</feature>
<dbReference type="InterPro" id="IPR036582">
    <property type="entry name" value="Mao_N_sf"/>
</dbReference>
<dbReference type="OrthoDB" id="2505340at2"/>
<reference evidence="3 5" key="1">
    <citation type="submission" date="2015-08" db="EMBL/GenBank/DDBJ databases">
        <title>Genome of Paenibacillus jilunlii.</title>
        <authorList>
            <person name="Sant'Anna F.H."/>
            <person name="Ambrosini A."/>
            <person name="Souza R."/>
            <person name="Bach E."/>
            <person name="Fernandes G."/>
            <person name="Balsanelli E."/>
            <person name="Baura V.A."/>
            <person name="Pedrosa F.O."/>
            <person name="Souza E.M."/>
            <person name="Passaglia L."/>
        </authorList>
    </citation>
    <scope>NUCLEOTIDE SEQUENCE [LARGE SCALE GENOMIC DNA]</scope>
    <source>
        <strain evidence="3 5">DSM 23019</strain>
    </source>
</reference>
<dbReference type="Proteomes" id="UP000182783">
    <property type="component" value="Unassembled WGS sequence"/>
</dbReference>
<feature type="domain" description="Copper amine oxidase-like N-terminal" evidence="2">
    <location>
        <begin position="267"/>
        <end position="372"/>
    </location>
</feature>